<dbReference type="GO" id="GO:0042158">
    <property type="term" value="P:lipoprotein biosynthetic process"/>
    <property type="evidence" value="ECO:0007669"/>
    <property type="project" value="UniProtKB-UniRule"/>
</dbReference>
<dbReference type="PANTHER" id="PTHR38686">
    <property type="entry name" value="APOLIPOPROTEIN N-ACYLTRANSFERASE"/>
    <property type="match status" value="1"/>
</dbReference>
<dbReference type="InterPro" id="IPR045378">
    <property type="entry name" value="LNT_N"/>
</dbReference>
<dbReference type="EMBL" id="CP024847">
    <property type="protein sequence ID" value="AUR51764.1"/>
    <property type="molecule type" value="Genomic_DNA"/>
</dbReference>
<feature type="transmembrane region" description="Helical" evidence="9">
    <location>
        <begin position="174"/>
        <end position="199"/>
    </location>
</feature>
<keyword evidence="7 9" id="KW-0472">Membrane</keyword>
<dbReference type="CDD" id="cd07571">
    <property type="entry name" value="ALP_N-acyl_transferase"/>
    <property type="match status" value="1"/>
</dbReference>
<evidence type="ECO:0000256" key="6">
    <source>
        <dbReference type="ARBA" id="ARBA00022989"/>
    </source>
</evidence>
<protein>
    <recommendedName>
        <fullName evidence="9">Apolipoprotein N-acyltransferase</fullName>
        <shortName evidence="9">ALP N-acyltransferase</shortName>
        <ecNumber evidence="9">2.3.1.269</ecNumber>
    </recommendedName>
</protein>
<comment type="catalytic activity">
    <reaction evidence="9">
        <text>N-terminal S-1,2-diacyl-sn-glyceryl-L-cysteinyl-[lipoprotein] + a glycerophospholipid = N-acyl-S-1,2-diacyl-sn-glyceryl-L-cysteinyl-[lipoprotein] + a 2-acyl-sn-glycero-3-phospholipid + H(+)</text>
        <dbReference type="Rhea" id="RHEA:48228"/>
        <dbReference type="Rhea" id="RHEA-COMP:14681"/>
        <dbReference type="Rhea" id="RHEA-COMP:14684"/>
        <dbReference type="ChEBI" id="CHEBI:15378"/>
        <dbReference type="ChEBI" id="CHEBI:136912"/>
        <dbReference type="ChEBI" id="CHEBI:140656"/>
        <dbReference type="ChEBI" id="CHEBI:140657"/>
        <dbReference type="ChEBI" id="CHEBI:140660"/>
        <dbReference type="EC" id="2.3.1.269"/>
    </reaction>
</comment>
<dbReference type="UniPathway" id="UPA00666"/>
<keyword evidence="11" id="KW-0449">Lipoprotein</keyword>
<feature type="transmembrane region" description="Helical" evidence="9">
    <location>
        <begin position="21"/>
        <end position="37"/>
    </location>
</feature>
<feature type="transmembrane region" description="Helical" evidence="9">
    <location>
        <begin position="71"/>
        <end position="90"/>
    </location>
</feature>
<dbReference type="InterPro" id="IPR004563">
    <property type="entry name" value="Apolipo_AcylTrfase"/>
</dbReference>
<dbReference type="SUPFAM" id="SSF56317">
    <property type="entry name" value="Carbon-nitrogen hydrolase"/>
    <property type="match status" value="1"/>
</dbReference>
<keyword evidence="8 9" id="KW-0012">Acyltransferase</keyword>
<dbReference type="Pfam" id="PF20154">
    <property type="entry name" value="LNT_N"/>
    <property type="match status" value="1"/>
</dbReference>
<accession>A0A2I7N5M0</accession>
<dbReference type="GO" id="GO:0005886">
    <property type="term" value="C:plasma membrane"/>
    <property type="evidence" value="ECO:0007669"/>
    <property type="project" value="UniProtKB-SubCell"/>
</dbReference>
<keyword evidence="4 9" id="KW-0808">Transferase</keyword>
<proteinExistence type="inferred from homology"/>
<evidence type="ECO:0000256" key="5">
    <source>
        <dbReference type="ARBA" id="ARBA00022692"/>
    </source>
</evidence>
<name>A0A2I7N5M0_9NEIS</name>
<feature type="transmembrane region" description="Helical" evidence="9">
    <location>
        <begin position="43"/>
        <end position="59"/>
    </location>
</feature>
<keyword evidence="5 9" id="KW-0812">Transmembrane</keyword>
<evidence type="ECO:0000256" key="1">
    <source>
        <dbReference type="ARBA" id="ARBA00004651"/>
    </source>
</evidence>
<dbReference type="Gene3D" id="3.60.110.10">
    <property type="entry name" value="Carbon-nitrogen hydrolase"/>
    <property type="match status" value="1"/>
</dbReference>
<gene>
    <name evidence="9 11" type="primary">lnt</name>
    <name evidence="11" type="ORF">CUN60_05470</name>
</gene>
<comment type="pathway">
    <text evidence="9">Protein modification; lipoprotein biosynthesis (N-acyl transfer).</text>
</comment>
<keyword evidence="6 9" id="KW-1133">Transmembrane helix</keyword>
<feature type="transmembrane region" description="Helical" evidence="9">
    <location>
        <begin position="206"/>
        <end position="226"/>
    </location>
</feature>
<comment type="function">
    <text evidence="9">Catalyzes the phospholipid dependent N-acylation of the N-terminal cysteine of apolipoprotein, the last step in lipoprotein maturation.</text>
</comment>
<dbReference type="InterPro" id="IPR003010">
    <property type="entry name" value="C-N_Hydrolase"/>
</dbReference>
<dbReference type="AlphaFoldDB" id="A0A2I7N5M0"/>
<evidence type="ECO:0000256" key="3">
    <source>
        <dbReference type="ARBA" id="ARBA00022475"/>
    </source>
</evidence>
<dbReference type="Pfam" id="PF00795">
    <property type="entry name" value="CN_hydrolase"/>
    <property type="match status" value="1"/>
</dbReference>
<evidence type="ECO:0000313" key="12">
    <source>
        <dbReference type="Proteomes" id="UP000236655"/>
    </source>
</evidence>
<feature type="transmembrane region" description="Helical" evidence="9">
    <location>
        <begin position="489"/>
        <end position="507"/>
    </location>
</feature>
<dbReference type="HAMAP" id="MF_01148">
    <property type="entry name" value="Lnt"/>
    <property type="match status" value="1"/>
</dbReference>
<feature type="transmembrane region" description="Helical" evidence="9">
    <location>
        <begin position="102"/>
        <end position="123"/>
    </location>
</feature>
<feature type="domain" description="CN hydrolase" evidence="10">
    <location>
        <begin position="236"/>
        <end position="479"/>
    </location>
</feature>
<organism evidence="11 12">
    <name type="scientific">Aquella oligotrophica</name>
    <dbReference type="NCBI Taxonomy" id="2067065"/>
    <lineage>
        <taxon>Bacteria</taxon>
        <taxon>Pseudomonadati</taxon>
        <taxon>Pseudomonadota</taxon>
        <taxon>Betaproteobacteria</taxon>
        <taxon>Neisseriales</taxon>
        <taxon>Neisseriaceae</taxon>
        <taxon>Aquella</taxon>
    </lineage>
</organism>
<feature type="transmembrane region" description="Helical" evidence="9">
    <location>
        <begin position="135"/>
        <end position="154"/>
    </location>
</feature>
<keyword evidence="12" id="KW-1185">Reference proteome</keyword>
<comment type="similarity">
    <text evidence="2 9">Belongs to the CN hydrolase family. Apolipoprotein N-acyltransferase subfamily.</text>
</comment>
<keyword evidence="3 9" id="KW-1003">Cell membrane</keyword>
<evidence type="ECO:0000256" key="2">
    <source>
        <dbReference type="ARBA" id="ARBA00010065"/>
    </source>
</evidence>
<evidence type="ECO:0000256" key="9">
    <source>
        <dbReference type="HAMAP-Rule" id="MF_01148"/>
    </source>
</evidence>
<dbReference type="PANTHER" id="PTHR38686:SF1">
    <property type="entry name" value="APOLIPOPROTEIN N-ACYLTRANSFERASE"/>
    <property type="match status" value="1"/>
</dbReference>
<dbReference type="GO" id="GO:0016410">
    <property type="term" value="F:N-acyltransferase activity"/>
    <property type="evidence" value="ECO:0007669"/>
    <property type="project" value="UniProtKB-UniRule"/>
</dbReference>
<dbReference type="EC" id="2.3.1.269" evidence="9"/>
<dbReference type="InterPro" id="IPR036526">
    <property type="entry name" value="C-N_Hydrolase_sf"/>
</dbReference>
<dbReference type="Proteomes" id="UP000236655">
    <property type="component" value="Chromosome"/>
</dbReference>
<reference evidence="12" key="1">
    <citation type="submission" date="2017-11" db="EMBL/GenBank/DDBJ databases">
        <authorList>
            <person name="Chan K.G."/>
            <person name="Lee L.S."/>
        </authorList>
    </citation>
    <scope>NUCLEOTIDE SEQUENCE [LARGE SCALE GENOMIC DNA]</scope>
    <source>
        <strain evidence="12">DSM 100970</strain>
    </source>
</reference>
<evidence type="ECO:0000256" key="7">
    <source>
        <dbReference type="ARBA" id="ARBA00023136"/>
    </source>
</evidence>
<dbReference type="KEGG" id="nba:CUN60_05470"/>
<evidence type="ECO:0000259" key="10">
    <source>
        <dbReference type="PROSITE" id="PS50263"/>
    </source>
</evidence>
<dbReference type="PROSITE" id="PS50263">
    <property type="entry name" value="CN_HYDROLASE"/>
    <property type="match status" value="1"/>
</dbReference>
<dbReference type="NCBIfam" id="TIGR00546">
    <property type="entry name" value="lnt"/>
    <property type="match status" value="1"/>
</dbReference>
<evidence type="ECO:0000313" key="11">
    <source>
        <dbReference type="EMBL" id="AUR51764.1"/>
    </source>
</evidence>
<sequence>MPHFINRIKSILNSNKLIRTLLYYLLILLLGMTANLAFPPHAISFLIFITMTIFCYFLEKRGNRSSFWYGYTFYLGAVIAFIGYWFSYYFRLQLGCGYLLSYLLTSIICLYTSLYIGIIALIYSRYKTRWQWFNLLLLLPSLWVITELMRGWFFPRSWYALGYTQVNNSLLRGWFPFLGVYSVSWIILSLSGAIAYLLFRINQKNVIRLLIGIFIFLGGSTILGQINYTKPSGTPLTIALLQPSIFSSKNYSLQTLYEIETVSSELLTSNHADIYVLPETVFGTNYHSLTPGYLEQLKTIAAINNAEILFGSSIHINQNTKYTGTLKLSDLENPVYIKHNLVPFGEYNPLKDTFMEPLVSAVTDQLSNYSAGTNKQAPAEIKGQKFAFNICYENTINDFVANSTKDATIILNQSDLSWYGETGMKDDFLQFSQGRALETQRYFLQDGNTGDTAIINPKGEIESSITPFVAGTLTGTIQGYIGITPFQVVGNYPIWIISLLIIGVIFFI</sequence>
<evidence type="ECO:0000256" key="4">
    <source>
        <dbReference type="ARBA" id="ARBA00022679"/>
    </source>
</evidence>
<comment type="subcellular location">
    <subcellularLocation>
        <location evidence="1 9">Cell membrane</location>
        <topology evidence="1 9">Multi-pass membrane protein</topology>
    </subcellularLocation>
</comment>
<evidence type="ECO:0000256" key="8">
    <source>
        <dbReference type="ARBA" id="ARBA00023315"/>
    </source>
</evidence>